<dbReference type="OrthoDB" id="9785326at2"/>
<dbReference type="PANTHER" id="PTHR30035">
    <property type="entry name" value="LIPOPROTEIN VACJ-RELATED"/>
    <property type="match status" value="1"/>
</dbReference>
<protein>
    <submittedName>
        <fullName evidence="6">Putative phospholipid-binding lipoprotein MlaA</fullName>
    </submittedName>
</protein>
<dbReference type="EMBL" id="FXUV02000015">
    <property type="protein sequence ID" value="SNB62100.1"/>
    <property type="molecule type" value="Genomic_DNA"/>
</dbReference>
<dbReference type="AlphaFoldDB" id="A0A238TA82"/>
<feature type="chain" id="PRO_5015075237" evidence="4">
    <location>
        <begin position="24"/>
        <end position="259"/>
    </location>
</feature>
<dbReference type="PRINTS" id="PR01805">
    <property type="entry name" value="VACJLIPOPROT"/>
</dbReference>
<dbReference type="Proteomes" id="UP000215450">
    <property type="component" value="Unassembled WGS sequence"/>
</dbReference>
<reference evidence="5" key="1">
    <citation type="submission" date="2017-05" db="EMBL/GenBank/DDBJ databases">
        <authorList>
            <person name="Song R."/>
            <person name="Chenine A.L."/>
            <person name="Ruprecht R.M."/>
        </authorList>
    </citation>
    <scope>NUCLEOTIDE SEQUENCE</scope>
    <source>
        <strain evidence="5">Kingella_eburonensis</strain>
    </source>
</reference>
<accession>A0A238TA82</accession>
<dbReference type="RefSeq" id="WP_095062154.1">
    <property type="nucleotide sequence ID" value="NZ_FXUV02000015.1"/>
</dbReference>
<feature type="compositionally biased region" description="Basic and acidic residues" evidence="3">
    <location>
        <begin position="231"/>
        <end position="244"/>
    </location>
</feature>
<keyword evidence="7" id="KW-1185">Reference proteome</keyword>
<keyword evidence="2 4" id="KW-0732">Signal</keyword>
<gene>
    <name evidence="6" type="primary">mlaA</name>
    <name evidence="6" type="ORF">KEBURONENSIS_00979</name>
    <name evidence="5" type="ORF">KEBURONENSIS_01017</name>
</gene>
<dbReference type="Pfam" id="PF04333">
    <property type="entry name" value="MlaA"/>
    <property type="match status" value="1"/>
</dbReference>
<feature type="signal peptide" evidence="4">
    <location>
        <begin position="1"/>
        <end position="23"/>
    </location>
</feature>
<comment type="similarity">
    <text evidence="1">Belongs to the MlaA family.</text>
</comment>
<name>A0A238TA82_9NEIS</name>
<dbReference type="STRING" id="1522312.GCA_900177895_00380"/>
<evidence type="ECO:0000313" key="6">
    <source>
        <dbReference type="EMBL" id="SNB62100.1"/>
    </source>
</evidence>
<dbReference type="GO" id="GO:0016020">
    <property type="term" value="C:membrane"/>
    <property type="evidence" value="ECO:0007669"/>
    <property type="project" value="InterPro"/>
</dbReference>
<dbReference type="InterPro" id="IPR007428">
    <property type="entry name" value="MlaA"/>
</dbReference>
<feature type="region of interest" description="Disordered" evidence="3">
    <location>
        <begin position="225"/>
        <end position="259"/>
    </location>
</feature>
<evidence type="ECO:0000256" key="2">
    <source>
        <dbReference type="ARBA" id="ARBA00022729"/>
    </source>
</evidence>
<dbReference type="PANTHER" id="PTHR30035:SF3">
    <property type="entry name" value="INTERMEMBRANE PHOSPHOLIPID TRANSPORT SYSTEM LIPOPROTEIN MLAA"/>
    <property type="match status" value="1"/>
</dbReference>
<dbReference type="EMBL" id="FXUV01000013">
    <property type="protein sequence ID" value="SMQ12010.1"/>
    <property type="molecule type" value="Genomic_DNA"/>
</dbReference>
<evidence type="ECO:0000256" key="4">
    <source>
        <dbReference type="SAM" id="SignalP"/>
    </source>
</evidence>
<evidence type="ECO:0000313" key="5">
    <source>
        <dbReference type="EMBL" id="SMQ12010.1"/>
    </source>
</evidence>
<dbReference type="GO" id="GO:0120010">
    <property type="term" value="P:intermembrane phospholipid transfer"/>
    <property type="evidence" value="ECO:0007669"/>
    <property type="project" value="TreeGrafter"/>
</dbReference>
<reference evidence="6 7" key="2">
    <citation type="submission" date="2017-06" db="EMBL/GenBank/DDBJ databases">
        <authorList>
            <person name="Kim H.J."/>
            <person name="Triplett B.A."/>
        </authorList>
    </citation>
    <scope>NUCLEOTIDE SEQUENCE [LARGE SCALE GENOMIC DNA]</scope>
    <source>
        <strain evidence="6">Kingella_eburonensis</strain>
    </source>
</reference>
<evidence type="ECO:0000313" key="7">
    <source>
        <dbReference type="Proteomes" id="UP000215450"/>
    </source>
</evidence>
<sequence length="259" mass="28412">MDKRLSQTLLLALILGATAPALADNTQDPYERYNRAMFTFNDKADQYVMSPVARGYRKVTPKPVRTAFSNFFNNLRDVNSLGSNVLRGNVKNATYDFMRVAVNTTFGIGGLIDVASAAGMPNNKNTLGDTFATWGWKNSNYLILPLAGPTTVRDGLGNGVHFVYSPTGIIHDNGARYALTGVKAVNTREQLLDVTDALDGMAVDKYIATREAYVAMRNQQLGITQPENAEDALRDPEADWKEAASEPTINMPTNNQPKE</sequence>
<evidence type="ECO:0000256" key="3">
    <source>
        <dbReference type="SAM" id="MobiDB-lite"/>
    </source>
</evidence>
<organism evidence="6 7">
    <name type="scientific">Kingella negevensis</name>
    <dbReference type="NCBI Taxonomy" id="1522312"/>
    <lineage>
        <taxon>Bacteria</taxon>
        <taxon>Pseudomonadati</taxon>
        <taxon>Pseudomonadota</taxon>
        <taxon>Betaproteobacteria</taxon>
        <taxon>Neisseriales</taxon>
        <taxon>Neisseriaceae</taxon>
        <taxon>Kingella</taxon>
    </lineage>
</organism>
<feature type="compositionally biased region" description="Polar residues" evidence="3">
    <location>
        <begin position="247"/>
        <end position="259"/>
    </location>
</feature>
<evidence type="ECO:0000256" key="1">
    <source>
        <dbReference type="ARBA" id="ARBA00010634"/>
    </source>
</evidence>
<keyword evidence="6" id="KW-0449">Lipoprotein</keyword>
<proteinExistence type="inferred from homology"/>